<dbReference type="InterPro" id="IPR012675">
    <property type="entry name" value="Beta-grasp_dom_sf"/>
</dbReference>
<dbReference type="SUPFAM" id="SSF54285">
    <property type="entry name" value="MoaD/ThiS"/>
    <property type="match status" value="1"/>
</dbReference>
<reference evidence="1 2" key="1">
    <citation type="journal article" date="2019" name="Int. J. Syst. Evol. Microbiol.">
        <title>The Global Catalogue of Microorganisms (GCM) 10K type strain sequencing project: providing services to taxonomists for standard genome sequencing and annotation.</title>
        <authorList>
            <consortium name="The Broad Institute Genomics Platform"/>
            <consortium name="The Broad Institute Genome Sequencing Center for Infectious Disease"/>
            <person name="Wu L."/>
            <person name="Ma J."/>
        </authorList>
    </citation>
    <scope>NUCLEOTIDE SEQUENCE [LARGE SCALE GENOMIC DNA]</scope>
    <source>
        <strain evidence="1 2">CGMCC 1.12237</strain>
    </source>
</reference>
<dbReference type="RefSeq" id="WP_227229514.1">
    <property type="nucleotide sequence ID" value="NZ_JAJCVJ010000002.1"/>
</dbReference>
<dbReference type="Pfam" id="PF02597">
    <property type="entry name" value="ThiS"/>
    <property type="match status" value="1"/>
</dbReference>
<dbReference type="InterPro" id="IPR003749">
    <property type="entry name" value="ThiS/MoaD-like"/>
</dbReference>
<protein>
    <submittedName>
        <fullName evidence="1">MoaD/ThiS family protein</fullName>
    </submittedName>
</protein>
<name>A0ABD5RBE0_9EURY</name>
<sequence>MEFEVYGPLRSSTGGKTATVAFEGGTVEEALWCFLDAYPRATQYLLTDDEDPTFRPSVRVVVDGEKVDLDEHLDPDATLTLIPAVQGGRR</sequence>
<comment type="caution">
    <text evidence="1">The sequence shown here is derived from an EMBL/GenBank/DDBJ whole genome shotgun (WGS) entry which is preliminary data.</text>
</comment>
<dbReference type="InterPro" id="IPR016155">
    <property type="entry name" value="Mopterin_synth/thiamin_S_b"/>
</dbReference>
<evidence type="ECO:0000313" key="2">
    <source>
        <dbReference type="Proteomes" id="UP001596201"/>
    </source>
</evidence>
<dbReference type="EMBL" id="JBHSKX010000002">
    <property type="protein sequence ID" value="MFC5367252.1"/>
    <property type="molecule type" value="Genomic_DNA"/>
</dbReference>
<keyword evidence="2" id="KW-1185">Reference proteome</keyword>
<dbReference type="AlphaFoldDB" id="A0ABD5RBE0"/>
<evidence type="ECO:0000313" key="1">
    <source>
        <dbReference type="EMBL" id="MFC5367252.1"/>
    </source>
</evidence>
<dbReference type="Gene3D" id="3.10.20.30">
    <property type="match status" value="1"/>
</dbReference>
<proteinExistence type="predicted"/>
<gene>
    <name evidence="1" type="ORF">ACFPJ5_09890</name>
</gene>
<organism evidence="1 2">
    <name type="scientific">Salinirubrum litoreum</name>
    <dbReference type="NCBI Taxonomy" id="1126234"/>
    <lineage>
        <taxon>Archaea</taxon>
        <taxon>Methanobacteriati</taxon>
        <taxon>Methanobacteriota</taxon>
        <taxon>Stenosarchaea group</taxon>
        <taxon>Halobacteria</taxon>
        <taxon>Halobacteriales</taxon>
        <taxon>Haloferacaceae</taxon>
        <taxon>Salinirubrum</taxon>
    </lineage>
</organism>
<dbReference type="Proteomes" id="UP001596201">
    <property type="component" value="Unassembled WGS sequence"/>
</dbReference>
<dbReference type="CDD" id="cd17040">
    <property type="entry name" value="Ubl_MoaD_like"/>
    <property type="match status" value="1"/>
</dbReference>
<accession>A0ABD5RBE0</accession>